<protein>
    <submittedName>
        <fullName evidence="5">Histidine phosphatase family protein</fullName>
    </submittedName>
</protein>
<keyword evidence="6" id="KW-1185">Reference proteome</keyword>
<dbReference type="GO" id="GO:0005737">
    <property type="term" value="C:cytoplasm"/>
    <property type="evidence" value="ECO:0007669"/>
    <property type="project" value="TreeGrafter"/>
</dbReference>
<comment type="caution">
    <text evidence="5">The sequence shown here is derived from an EMBL/GenBank/DDBJ whole genome shotgun (WGS) entry which is preliminary data.</text>
</comment>
<keyword evidence="1" id="KW-0324">Glycolysis</keyword>
<feature type="active site" description="Proton donor/acceptor" evidence="3">
    <location>
        <position position="83"/>
    </location>
</feature>
<evidence type="ECO:0000313" key="6">
    <source>
        <dbReference type="Proteomes" id="UP000470772"/>
    </source>
</evidence>
<dbReference type="InterPro" id="IPR001345">
    <property type="entry name" value="PG/BPGM_mutase_AS"/>
</dbReference>
<evidence type="ECO:0000256" key="2">
    <source>
        <dbReference type="ARBA" id="ARBA00023235"/>
    </source>
</evidence>
<accession>A0A6A9QU57</accession>
<feature type="active site" description="Tele-phosphohistidine intermediate" evidence="3">
    <location>
        <position position="9"/>
    </location>
</feature>
<dbReference type="InterPro" id="IPR013078">
    <property type="entry name" value="His_Pase_superF_clade-1"/>
</dbReference>
<evidence type="ECO:0000256" key="1">
    <source>
        <dbReference type="ARBA" id="ARBA00023152"/>
    </source>
</evidence>
<evidence type="ECO:0000256" key="4">
    <source>
        <dbReference type="PIRSR" id="PIRSR613078-2"/>
    </source>
</evidence>
<dbReference type="CDD" id="cd07067">
    <property type="entry name" value="HP_PGM_like"/>
    <property type="match status" value="1"/>
</dbReference>
<sequence>MLIIVMIRHGQSVSNVNRILSHDLNAYPLTEEGREQAKRVGKEISRLSPKKVFTSPILRAYQTATIIGEENGLIPIIDDRLKERYLGELNNKQFEPNEHWKLKLAKKEIEIKGIENWDLLRRRIREFINDLRRTENGVIVAVSHSDPIRAAISDMMDMDDVSAWGIKIPNGSITTLSCDDECNILTIGTPFFTQQVLDRLKEKIQVTQ</sequence>
<evidence type="ECO:0000256" key="3">
    <source>
        <dbReference type="PIRSR" id="PIRSR613078-1"/>
    </source>
</evidence>
<dbReference type="RefSeq" id="WP_156016921.1">
    <property type="nucleotide sequence ID" value="NZ_WGGD01000005.1"/>
</dbReference>
<evidence type="ECO:0000313" key="5">
    <source>
        <dbReference type="EMBL" id="MUN29343.1"/>
    </source>
</evidence>
<dbReference type="GO" id="GO:0016791">
    <property type="term" value="F:phosphatase activity"/>
    <property type="evidence" value="ECO:0007669"/>
    <property type="project" value="TreeGrafter"/>
</dbReference>
<dbReference type="InterPro" id="IPR054929">
    <property type="entry name" value="dPGM_arch"/>
</dbReference>
<dbReference type="Proteomes" id="UP000470772">
    <property type="component" value="Unassembled WGS sequence"/>
</dbReference>
<dbReference type="AlphaFoldDB" id="A0A6A9QU57"/>
<dbReference type="SMART" id="SM00855">
    <property type="entry name" value="PGAM"/>
    <property type="match status" value="1"/>
</dbReference>
<dbReference type="PROSITE" id="PS00175">
    <property type="entry name" value="PG_MUTASE"/>
    <property type="match status" value="1"/>
</dbReference>
<dbReference type="PANTHER" id="PTHR48100">
    <property type="entry name" value="BROAD-SPECIFICITY PHOSPHATASE YOR283W-RELATED"/>
    <property type="match status" value="1"/>
</dbReference>
<dbReference type="PIRSF" id="PIRSF000709">
    <property type="entry name" value="6PFK_2-Ptase"/>
    <property type="match status" value="1"/>
</dbReference>
<feature type="binding site" evidence="4">
    <location>
        <begin position="8"/>
        <end position="15"/>
    </location>
    <ligand>
        <name>substrate</name>
    </ligand>
</feature>
<dbReference type="Gene3D" id="3.40.50.1240">
    <property type="entry name" value="Phosphoglycerate mutase-like"/>
    <property type="match status" value="1"/>
</dbReference>
<dbReference type="PANTHER" id="PTHR48100:SF1">
    <property type="entry name" value="HISTIDINE PHOSPHATASE FAMILY PROTEIN-RELATED"/>
    <property type="match status" value="1"/>
</dbReference>
<dbReference type="Pfam" id="PF00300">
    <property type="entry name" value="His_Phos_1"/>
    <property type="match status" value="1"/>
</dbReference>
<reference evidence="5 6" key="1">
    <citation type="submission" date="2019-10" db="EMBL/GenBank/DDBJ databases">
        <title>Sequencing and Assembly of Multiple Reported Metal-Biooxidizing Members of the Extremely Thermoacidophilic Archaeal Family Sulfolobaceae.</title>
        <authorList>
            <person name="Counts J.A."/>
            <person name="Kelly R.M."/>
        </authorList>
    </citation>
    <scope>NUCLEOTIDE SEQUENCE [LARGE SCALE GENOMIC DNA]</scope>
    <source>
        <strain evidence="5 6">DSM 6482</strain>
    </source>
</reference>
<keyword evidence="2" id="KW-0413">Isomerase</keyword>
<name>A0A6A9QU57_SULME</name>
<dbReference type="SUPFAM" id="SSF53254">
    <property type="entry name" value="Phosphoglycerate mutase-like"/>
    <property type="match status" value="1"/>
</dbReference>
<dbReference type="NCBIfam" id="NF038349">
    <property type="entry name" value="dPGM_arch"/>
    <property type="match status" value="1"/>
</dbReference>
<dbReference type="InterPro" id="IPR029033">
    <property type="entry name" value="His_PPase_superfam"/>
</dbReference>
<gene>
    <name evidence="5" type="ORF">GC250_07830</name>
</gene>
<organism evidence="5 6">
    <name type="scientific">Sulfuracidifex metallicus DSM 6482 = JCM 9184</name>
    <dbReference type="NCBI Taxonomy" id="523847"/>
    <lineage>
        <taxon>Archaea</taxon>
        <taxon>Thermoproteota</taxon>
        <taxon>Thermoprotei</taxon>
        <taxon>Sulfolobales</taxon>
        <taxon>Sulfolobaceae</taxon>
        <taxon>Sulfuracidifex</taxon>
    </lineage>
</organism>
<dbReference type="EMBL" id="WGGD01000005">
    <property type="protein sequence ID" value="MUN29343.1"/>
    <property type="molecule type" value="Genomic_DNA"/>
</dbReference>
<feature type="binding site" evidence="4">
    <location>
        <position position="59"/>
    </location>
    <ligand>
        <name>substrate</name>
    </ligand>
</feature>
<proteinExistence type="predicted"/>
<dbReference type="InterPro" id="IPR050275">
    <property type="entry name" value="PGM_Phosphatase"/>
</dbReference>